<dbReference type="PANTHER" id="PTHR34501">
    <property type="entry name" value="PROTEIN YDDL-RELATED"/>
    <property type="match status" value="1"/>
</dbReference>
<dbReference type="RefSeq" id="WP_095505941.1">
    <property type="nucleotide sequence ID" value="NZ_BSNC01000001.1"/>
</dbReference>
<evidence type="ECO:0000256" key="2">
    <source>
        <dbReference type="ARBA" id="ARBA00011233"/>
    </source>
</evidence>
<keyword evidence="14" id="KW-1185">Reference proteome</keyword>
<evidence type="ECO:0000256" key="9">
    <source>
        <dbReference type="ARBA" id="ARBA00023136"/>
    </source>
</evidence>
<dbReference type="SUPFAM" id="SSF56935">
    <property type="entry name" value="Porins"/>
    <property type="match status" value="1"/>
</dbReference>
<evidence type="ECO:0000256" key="6">
    <source>
        <dbReference type="ARBA" id="ARBA00022729"/>
    </source>
</evidence>
<keyword evidence="5" id="KW-0812">Transmembrane</keyword>
<feature type="chain" id="PRO_5041465278" description="Porin domain-containing protein" evidence="11">
    <location>
        <begin position="22"/>
        <end position="350"/>
    </location>
</feature>
<evidence type="ECO:0000256" key="3">
    <source>
        <dbReference type="ARBA" id="ARBA00022448"/>
    </source>
</evidence>
<name>A0AA37W060_9GAMM</name>
<keyword evidence="3" id="KW-0813">Transport</keyword>
<dbReference type="PANTHER" id="PTHR34501:SF9">
    <property type="entry name" value="MAJOR OUTER MEMBRANE PROTEIN P.IA"/>
    <property type="match status" value="1"/>
</dbReference>
<evidence type="ECO:0000313" key="14">
    <source>
        <dbReference type="Proteomes" id="UP001161422"/>
    </source>
</evidence>
<evidence type="ECO:0000256" key="4">
    <source>
        <dbReference type="ARBA" id="ARBA00022452"/>
    </source>
</evidence>
<dbReference type="InterPro" id="IPR033900">
    <property type="entry name" value="Gram_neg_porin_domain"/>
</dbReference>
<dbReference type="AlphaFoldDB" id="A0AA37W060"/>
<dbReference type="InterPro" id="IPR023614">
    <property type="entry name" value="Porin_dom_sf"/>
</dbReference>
<evidence type="ECO:0000256" key="7">
    <source>
        <dbReference type="ARBA" id="ARBA00023065"/>
    </source>
</evidence>
<dbReference type="GO" id="GO:0034220">
    <property type="term" value="P:monoatomic ion transmembrane transport"/>
    <property type="evidence" value="ECO:0007669"/>
    <property type="project" value="InterPro"/>
</dbReference>
<evidence type="ECO:0000256" key="1">
    <source>
        <dbReference type="ARBA" id="ARBA00004571"/>
    </source>
</evidence>
<feature type="domain" description="Porin" evidence="12">
    <location>
        <begin position="10"/>
        <end position="325"/>
    </location>
</feature>
<reference evidence="13" key="1">
    <citation type="journal article" date="2014" name="Int. J. Syst. Evol. Microbiol.">
        <title>Complete genome sequence of Corynebacterium casei LMG S-19264T (=DSM 44701T), isolated from a smear-ripened cheese.</title>
        <authorList>
            <consortium name="US DOE Joint Genome Institute (JGI-PGF)"/>
            <person name="Walter F."/>
            <person name="Albersmeier A."/>
            <person name="Kalinowski J."/>
            <person name="Ruckert C."/>
        </authorList>
    </citation>
    <scope>NUCLEOTIDE SEQUENCE</scope>
    <source>
        <strain evidence="13">NBRC 101628</strain>
    </source>
</reference>
<dbReference type="InterPro" id="IPR050298">
    <property type="entry name" value="Gram-neg_bact_OMP"/>
</dbReference>
<evidence type="ECO:0000256" key="8">
    <source>
        <dbReference type="ARBA" id="ARBA00023114"/>
    </source>
</evidence>
<dbReference type="Gene3D" id="2.40.160.10">
    <property type="entry name" value="Porin"/>
    <property type="match status" value="1"/>
</dbReference>
<comment type="caution">
    <text evidence="13">The sequence shown here is derived from an EMBL/GenBank/DDBJ whole genome shotgun (WGS) entry which is preliminary data.</text>
</comment>
<protein>
    <recommendedName>
        <fullName evidence="12">Porin domain-containing protein</fullName>
    </recommendedName>
</protein>
<organism evidence="13 14">
    <name type="scientific">Paraferrimonas sedimenticola</name>
    <dbReference type="NCBI Taxonomy" id="375674"/>
    <lineage>
        <taxon>Bacteria</taxon>
        <taxon>Pseudomonadati</taxon>
        <taxon>Pseudomonadota</taxon>
        <taxon>Gammaproteobacteria</taxon>
        <taxon>Alteromonadales</taxon>
        <taxon>Ferrimonadaceae</taxon>
        <taxon>Paraferrimonas</taxon>
    </lineage>
</organism>
<keyword evidence="8" id="KW-0626">Porin</keyword>
<proteinExistence type="predicted"/>
<evidence type="ECO:0000313" key="13">
    <source>
        <dbReference type="EMBL" id="GLP95023.1"/>
    </source>
</evidence>
<dbReference type="Pfam" id="PF13609">
    <property type="entry name" value="Porin_4"/>
    <property type="match status" value="1"/>
</dbReference>
<accession>A0AA37W060</accession>
<keyword evidence="6 11" id="KW-0732">Signal</keyword>
<dbReference type="PRINTS" id="PR00182">
    <property type="entry name" value="ECOLNEIPORIN"/>
</dbReference>
<evidence type="ECO:0000256" key="11">
    <source>
        <dbReference type="SAM" id="SignalP"/>
    </source>
</evidence>
<feature type="signal peptide" evidence="11">
    <location>
        <begin position="1"/>
        <end position="21"/>
    </location>
</feature>
<keyword evidence="7" id="KW-0406">Ion transport</keyword>
<comment type="subunit">
    <text evidence="2">Homotrimer.</text>
</comment>
<dbReference type="InterPro" id="IPR001702">
    <property type="entry name" value="Porin_Gram-ve"/>
</dbReference>
<evidence type="ECO:0000256" key="10">
    <source>
        <dbReference type="ARBA" id="ARBA00023237"/>
    </source>
</evidence>
<evidence type="ECO:0000256" key="5">
    <source>
        <dbReference type="ARBA" id="ARBA00022692"/>
    </source>
</evidence>
<dbReference type="CDD" id="cd00342">
    <property type="entry name" value="gram_neg_porins"/>
    <property type="match status" value="1"/>
</dbReference>
<dbReference type="EMBL" id="BSNC01000001">
    <property type="protein sequence ID" value="GLP95023.1"/>
    <property type="molecule type" value="Genomic_DNA"/>
</dbReference>
<reference evidence="13" key="2">
    <citation type="submission" date="2023-01" db="EMBL/GenBank/DDBJ databases">
        <title>Draft genome sequence of Paraferrimonas sedimenticola strain NBRC 101628.</title>
        <authorList>
            <person name="Sun Q."/>
            <person name="Mori K."/>
        </authorList>
    </citation>
    <scope>NUCLEOTIDE SEQUENCE</scope>
    <source>
        <strain evidence="13">NBRC 101628</strain>
    </source>
</reference>
<keyword evidence="4" id="KW-1134">Transmembrane beta strand</keyword>
<evidence type="ECO:0000259" key="12">
    <source>
        <dbReference type="Pfam" id="PF13609"/>
    </source>
</evidence>
<keyword evidence="10" id="KW-0998">Cell outer membrane</keyword>
<gene>
    <name evidence="13" type="ORF">GCM10007895_03290</name>
</gene>
<dbReference type="GO" id="GO:0009279">
    <property type="term" value="C:cell outer membrane"/>
    <property type="evidence" value="ECO:0007669"/>
    <property type="project" value="UniProtKB-SubCell"/>
</dbReference>
<sequence>MNKRILTMAIAAATLSTAASAASPDFYGAMRFAVSNADTGYAANGGGGAGFTLQDDNSLVGVRGKIELDAPFQLVYQAEVGVQGVDSTNTQKPFYARDTFLGIAGNFGQLTFGRQALAIWKSEGGVDQFNLTNADMNRLFTGNNRVADMINYVSPKIAGATVYASYQLKDDVYGKDAEVPGDLYSIGAVYGDKSLKDKPYHIGLGYNAGVNNVEALRITGQVAVAKLKLGAVYQNSKSLVNTNLDGSGFMLDAAYPITPKLSLKARYGQDDSGQGVYMGRILGDGNLGIDKSQVNATKVVNMAIGADYKLSKTTKLYTHFSRYDAQVDVASARVYDATDNVFNLGLMTKF</sequence>
<comment type="subcellular location">
    <subcellularLocation>
        <location evidence="1">Cell outer membrane</location>
        <topology evidence="1">Multi-pass membrane protein</topology>
    </subcellularLocation>
</comment>
<dbReference type="GO" id="GO:0046930">
    <property type="term" value="C:pore complex"/>
    <property type="evidence" value="ECO:0007669"/>
    <property type="project" value="UniProtKB-KW"/>
</dbReference>
<dbReference type="Proteomes" id="UP001161422">
    <property type="component" value="Unassembled WGS sequence"/>
</dbReference>
<keyword evidence="9" id="KW-0472">Membrane</keyword>
<dbReference type="GO" id="GO:0015288">
    <property type="term" value="F:porin activity"/>
    <property type="evidence" value="ECO:0007669"/>
    <property type="project" value="UniProtKB-KW"/>
</dbReference>